<dbReference type="InterPro" id="IPR011335">
    <property type="entry name" value="Restrct_endonuc-II-like"/>
</dbReference>
<comment type="catalytic activity">
    <reaction evidence="14">
        <text>ATP + H2O = ADP + phosphate + H(+)</text>
        <dbReference type="Rhea" id="RHEA:13065"/>
        <dbReference type="ChEBI" id="CHEBI:15377"/>
        <dbReference type="ChEBI" id="CHEBI:15378"/>
        <dbReference type="ChEBI" id="CHEBI:30616"/>
        <dbReference type="ChEBI" id="CHEBI:43474"/>
        <dbReference type="ChEBI" id="CHEBI:456216"/>
        <dbReference type="EC" id="5.6.2.4"/>
    </reaction>
</comment>
<proteinExistence type="predicted"/>
<comment type="catalytic activity">
    <reaction evidence="11">
        <text>Couples ATP hydrolysis with the unwinding of duplex DNA by translocating in the 3'-5' direction.</text>
        <dbReference type="EC" id="5.6.2.4"/>
    </reaction>
</comment>
<evidence type="ECO:0000256" key="2">
    <source>
        <dbReference type="ARBA" id="ARBA00022741"/>
    </source>
</evidence>
<dbReference type="GO" id="GO:0003677">
    <property type="term" value="F:DNA binding"/>
    <property type="evidence" value="ECO:0007669"/>
    <property type="project" value="UniProtKB-KW"/>
</dbReference>
<dbReference type="EC" id="5.6.2.4" evidence="12"/>
<evidence type="ECO:0000256" key="6">
    <source>
        <dbReference type="ARBA" id="ARBA00022839"/>
    </source>
</evidence>
<keyword evidence="7 15" id="KW-0067">ATP-binding</keyword>
<evidence type="ECO:0000256" key="13">
    <source>
        <dbReference type="ARBA" id="ARBA00034923"/>
    </source>
</evidence>
<evidence type="ECO:0000256" key="12">
    <source>
        <dbReference type="ARBA" id="ARBA00034808"/>
    </source>
</evidence>
<dbReference type="NCBIfam" id="TIGR02784">
    <property type="entry name" value="addA_alphas"/>
    <property type="match status" value="1"/>
</dbReference>
<dbReference type="GO" id="GO:0005524">
    <property type="term" value="F:ATP binding"/>
    <property type="evidence" value="ECO:0007669"/>
    <property type="project" value="UniProtKB-UniRule"/>
</dbReference>
<dbReference type="Gene3D" id="1.10.486.10">
    <property type="entry name" value="PCRA, domain 4"/>
    <property type="match status" value="1"/>
</dbReference>
<evidence type="ECO:0000256" key="3">
    <source>
        <dbReference type="ARBA" id="ARBA00022763"/>
    </source>
</evidence>
<dbReference type="Gene3D" id="3.90.320.10">
    <property type="match status" value="1"/>
</dbReference>
<feature type="domain" description="UvrD-like helicase ATP-binding" evidence="16">
    <location>
        <begin position="10"/>
        <end position="510"/>
    </location>
</feature>
<dbReference type="Gene3D" id="3.40.50.300">
    <property type="entry name" value="P-loop containing nucleotide triphosphate hydrolases"/>
    <property type="match status" value="4"/>
</dbReference>
<evidence type="ECO:0000256" key="1">
    <source>
        <dbReference type="ARBA" id="ARBA00022722"/>
    </source>
</evidence>
<feature type="domain" description="UvrD-like helicase C-terminal" evidence="17">
    <location>
        <begin position="539"/>
        <end position="814"/>
    </location>
</feature>
<organism evidence="18 19">
    <name type="scientific">Dongia mobilis</name>
    <dbReference type="NCBI Taxonomy" id="578943"/>
    <lineage>
        <taxon>Bacteria</taxon>
        <taxon>Pseudomonadati</taxon>
        <taxon>Pseudomonadota</taxon>
        <taxon>Alphaproteobacteria</taxon>
        <taxon>Rhodospirillales</taxon>
        <taxon>Dongiaceae</taxon>
        <taxon>Dongia</taxon>
    </lineage>
</organism>
<evidence type="ECO:0000256" key="4">
    <source>
        <dbReference type="ARBA" id="ARBA00022801"/>
    </source>
</evidence>
<evidence type="ECO:0000256" key="8">
    <source>
        <dbReference type="ARBA" id="ARBA00023125"/>
    </source>
</evidence>
<evidence type="ECO:0000259" key="17">
    <source>
        <dbReference type="PROSITE" id="PS51217"/>
    </source>
</evidence>
<dbReference type="PROSITE" id="PS51198">
    <property type="entry name" value="UVRD_HELICASE_ATP_BIND"/>
    <property type="match status" value="1"/>
</dbReference>
<evidence type="ECO:0000259" key="16">
    <source>
        <dbReference type="PROSITE" id="PS51198"/>
    </source>
</evidence>
<evidence type="ECO:0000256" key="14">
    <source>
        <dbReference type="ARBA" id="ARBA00048988"/>
    </source>
</evidence>
<dbReference type="PANTHER" id="PTHR11070">
    <property type="entry name" value="UVRD / RECB / PCRA DNA HELICASE FAMILY MEMBER"/>
    <property type="match status" value="1"/>
</dbReference>
<dbReference type="InterPro" id="IPR000212">
    <property type="entry name" value="DNA_helicase_UvrD/REP"/>
</dbReference>
<evidence type="ECO:0000256" key="10">
    <source>
        <dbReference type="ARBA" id="ARBA00023235"/>
    </source>
</evidence>
<dbReference type="SUPFAM" id="SSF52540">
    <property type="entry name" value="P-loop containing nucleoside triphosphate hydrolases"/>
    <property type="match status" value="1"/>
</dbReference>
<dbReference type="Proteomes" id="UP000295783">
    <property type="component" value="Unassembled WGS sequence"/>
</dbReference>
<name>A0A4R6WTR7_9PROT</name>
<evidence type="ECO:0000313" key="19">
    <source>
        <dbReference type="Proteomes" id="UP000295783"/>
    </source>
</evidence>
<dbReference type="EMBL" id="SNYW01000007">
    <property type="protein sequence ID" value="TDQ83438.1"/>
    <property type="molecule type" value="Genomic_DNA"/>
</dbReference>
<dbReference type="InterPro" id="IPR038726">
    <property type="entry name" value="PDDEXK_AddAB-type"/>
</dbReference>
<evidence type="ECO:0000313" key="18">
    <source>
        <dbReference type="EMBL" id="TDQ83438.1"/>
    </source>
</evidence>
<sequence>MNDAAPIDPIKLATAEQRRAADPAVSAWVSASAGSGKTQVLRDRVLRLLLEGAAPERILCLTFTKAGAAEMANRIATTLAEWAAIPDAELKSALTRLLGNAGLARYMVVARGLFARVLDAPGGMRIETIHAFCQSLLRRFPLEARVAPHFRLIEERDAAALLNQAREAQFEAARASGDADLAAALAHLVAGSGEMRLDKTVTALLADRARFAGFMQRMADLPAYRRALAGLLGIDPALDRDAFLERQLADAACDATSLRQAMQALMQGSDSDAERARILAEFLAADIAGRVARFDAYFSLFITQKGAVKDDKFLATAKAAKAMPGIKEVMKSEGQRLLGVAAQLNAIGILADSVALVTLGSDLYRRFQQLKAVTAALDFDDLILAARDLLRRPGVAPWVLYKLDGGIDHVLIDEGQDTSPVQWEIIKALTDELIAGSGAERSADGVAPMARSIFAVGDFKQSIFSFQGAEPQAFLAARAHFRERLRPADDKRDTRTRFEDVPLIVSFRSSPAVLQLVDRVFAGPAGAGVIAPGTQGRHIPARAGAAGLVELWPRAVPLAASQPEPWAAPSIDADPGDPATRVAHAIADHVAEMLRRGEMLPSQDRPVAPGDIMVLVRSRTGFVPTLVKALKAREVPVSGIDRLALLSELAVRDLVAMIDFLLLPEDDLNLASLLKSPLVGLGEDDLFALCVARGESSLWCRLETAAARDARFAAARDFLTGYLVRAETLTPYGLLADLLSAGGGRRRLFQRLGLQVGEAIDELLNLALAFEANNHPALQGFRQWLEAGEAVVKRELTEDGGGQVRIMTVHGAKGLQAPIVFLADAQRQRPAHSGVFWLGAADAGLPAWVQRKELDVAATAAARAAIDQRAQEEENRLLYVALTRAEDRLYVCGWRGLRGGSNPCWHDHVAAALGALPGVETAPADSWRPEAGWEGAFHRFANPQQDPPKMAGTKAGLALDLVTPLAPWAHAPAAAEPDPPRPLIPTRPSAALEAVLGAEPPVISPLDNAADGGRFQRGILIHKLFQMLPDIDPAIRRGAARRWLDQVNRPSGLMAGAEVLDAIVAEVMAVLEDPVFAFLFAPGSRAEVPIVADLPRADGGRDILSGQIDRLVVAESTCHIIDFKSNRPPAMQPEQVSRQYLRQLALYRSAIQGIYPNHTIHCYLLWSALPRLMPIPGHLLESHALGAGLGSGSVPAP</sequence>
<dbReference type="AlphaFoldDB" id="A0A4R6WTR7"/>
<dbReference type="GO" id="GO:0043138">
    <property type="term" value="F:3'-5' DNA helicase activity"/>
    <property type="evidence" value="ECO:0007669"/>
    <property type="project" value="UniProtKB-EC"/>
</dbReference>
<dbReference type="GO" id="GO:0000725">
    <property type="term" value="P:recombinational repair"/>
    <property type="evidence" value="ECO:0007669"/>
    <property type="project" value="TreeGrafter"/>
</dbReference>
<evidence type="ECO:0000256" key="5">
    <source>
        <dbReference type="ARBA" id="ARBA00022806"/>
    </source>
</evidence>
<reference evidence="18 19" key="1">
    <citation type="submission" date="2019-03" db="EMBL/GenBank/DDBJ databases">
        <title>Genomic Encyclopedia of Type Strains, Phase III (KMG-III): the genomes of soil and plant-associated and newly described type strains.</title>
        <authorList>
            <person name="Whitman W."/>
        </authorList>
    </citation>
    <scope>NUCLEOTIDE SEQUENCE [LARGE SCALE GENOMIC DNA]</scope>
    <source>
        <strain evidence="18 19">CGMCC 1.7660</strain>
    </source>
</reference>
<evidence type="ECO:0000256" key="7">
    <source>
        <dbReference type="ARBA" id="ARBA00022840"/>
    </source>
</evidence>
<dbReference type="RefSeq" id="WP_166645068.1">
    <property type="nucleotide sequence ID" value="NZ_SNYW01000007.1"/>
</dbReference>
<keyword evidence="10" id="KW-0413">Isomerase</keyword>
<dbReference type="GO" id="GO:0005829">
    <property type="term" value="C:cytosol"/>
    <property type="evidence" value="ECO:0007669"/>
    <property type="project" value="TreeGrafter"/>
</dbReference>
<accession>A0A4R6WTR7</accession>
<keyword evidence="9" id="KW-0234">DNA repair</keyword>
<dbReference type="PROSITE" id="PS51217">
    <property type="entry name" value="UVRD_HELICASE_CTER"/>
    <property type="match status" value="1"/>
</dbReference>
<evidence type="ECO:0000256" key="15">
    <source>
        <dbReference type="PROSITE-ProRule" id="PRU00560"/>
    </source>
</evidence>
<keyword evidence="2 15" id="KW-0547">Nucleotide-binding</keyword>
<dbReference type="SUPFAM" id="SSF52980">
    <property type="entry name" value="Restriction endonuclease-like"/>
    <property type="match status" value="1"/>
</dbReference>
<keyword evidence="6" id="KW-0269">Exonuclease</keyword>
<dbReference type="InterPro" id="IPR011604">
    <property type="entry name" value="PDDEXK-like_dom_sf"/>
</dbReference>
<dbReference type="InterPro" id="IPR027417">
    <property type="entry name" value="P-loop_NTPase"/>
</dbReference>
<gene>
    <name evidence="18" type="ORF">A8950_1725</name>
</gene>
<dbReference type="InterPro" id="IPR014151">
    <property type="entry name" value="DNA_helicase_AddA"/>
</dbReference>
<feature type="binding site" evidence="15">
    <location>
        <begin position="31"/>
        <end position="38"/>
    </location>
    <ligand>
        <name>ATP</name>
        <dbReference type="ChEBI" id="CHEBI:30616"/>
    </ligand>
</feature>
<dbReference type="Pfam" id="PF13361">
    <property type="entry name" value="UvrD_C"/>
    <property type="match status" value="1"/>
</dbReference>
<evidence type="ECO:0000256" key="9">
    <source>
        <dbReference type="ARBA" id="ARBA00023204"/>
    </source>
</evidence>
<dbReference type="Pfam" id="PF00580">
    <property type="entry name" value="UvrD-helicase"/>
    <property type="match status" value="1"/>
</dbReference>
<dbReference type="GO" id="GO:0033202">
    <property type="term" value="C:DNA helicase complex"/>
    <property type="evidence" value="ECO:0007669"/>
    <property type="project" value="TreeGrafter"/>
</dbReference>
<dbReference type="Pfam" id="PF12705">
    <property type="entry name" value="PDDEXK_1"/>
    <property type="match status" value="1"/>
</dbReference>
<dbReference type="InterPro" id="IPR014016">
    <property type="entry name" value="UvrD-like_ATP-bd"/>
</dbReference>
<dbReference type="PANTHER" id="PTHR11070:SF2">
    <property type="entry name" value="ATP-DEPENDENT DNA HELICASE SRS2"/>
    <property type="match status" value="1"/>
</dbReference>
<protein>
    <recommendedName>
        <fullName evidence="12">DNA 3'-5' helicase</fullName>
        <ecNumber evidence="12">5.6.2.4</ecNumber>
    </recommendedName>
    <alternativeName>
        <fullName evidence="13">DNA 3'-5' helicase II</fullName>
    </alternativeName>
</protein>
<keyword evidence="4 15" id="KW-0378">Hydrolase</keyword>
<keyword evidence="1" id="KW-0540">Nuclease</keyword>
<keyword evidence="5 15" id="KW-0347">Helicase</keyword>
<comment type="caution">
    <text evidence="18">The sequence shown here is derived from an EMBL/GenBank/DDBJ whole genome shotgun (WGS) entry which is preliminary data.</text>
</comment>
<dbReference type="GO" id="GO:0004527">
    <property type="term" value="F:exonuclease activity"/>
    <property type="evidence" value="ECO:0007669"/>
    <property type="project" value="UniProtKB-KW"/>
</dbReference>
<keyword evidence="3" id="KW-0227">DNA damage</keyword>
<dbReference type="InterPro" id="IPR014017">
    <property type="entry name" value="DNA_helicase_UvrD-like_C"/>
</dbReference>
<evidence type="ECO:0000256" key="11">
    <source>
        <dbReference type="ARBA" id="ARBA00034617"/>
    </source>
</evidence>
<keyword evidence="19" id="KW-1185">Reference proteome</keyword>
<keyword evidence="8" id="KW-0238">DNA-binding</keyword>